<dbReference type="OrthoDB" id="20273at2759"/>
<dbReference type="SUPFAM" id="SSF53756">
    <property type="entry name" value="UDP-Glycosyltransferase/glycogen phosphorylase"/>
    <property type="match status" value="1"/>
</dbReference>
<dbReference type="GO" id="GO:0004577">
    <property type="term" value="F:N-acetylglucosaminyldiphosphodolichol N-acetylglucosaminyltransferase activity"/>
    <property type="evidence" value="ECO:0007669"/>
    <property type="project" value="UniProtKB-EC"/>
</dbReference>
<reference evidence="14 15" key="1">
    <citation type="submission" date="2016-07" db="EMBL/GenBank/DDBJ databases">
        <title>Pervasive Adenine N6-methylation of Active Genes in Fungi.</title>
        <authorList>
            <consortium name="DOE Joint Genome Institute"/>
            <person name="Mondo S.J."/>
            <person name="Dannebaum R.O."/>
            <person name="Kuo R.C."/>
            <person name="Labutti K."/>
            <person name="Haridas S."/>
            <person name="Kuo A."/>
            <person name="Salamov A."/>
            <person name="Ahrendt S.R."/>
            <person name="Lipzen A."/>
            <person name="Sullivan W."/>
            <person name="Andreopoulos W.B."/>
            <person name="Clum A."/>
            <person name="Lindquist E."/>
            <person name="Daum C."/>
            <person name="Ramamoorthy G.K."/>
            <person name="Gryganskyi A."/>
            <person name="Culley D."/>
            <person name="Magnuson J.K."/>
            <person name="James T.Y."/>
            <person name="O'Malley M.A."/>
            <person name="Stajich J.E."/>
            <person name="Spatafora J.W."/>
            <person name="Visel A."/>
            <person name="Grigoriev I.V."/>
        </authorList>
    </citation>
    <scope>NUCLEOTIDE SEQUENCE [LARGE SCALE GENOMIC DNA]</scope>
    <source>
        <strain evidence="14 15">NRRL 1336</strain>
    </source>
</reference>
<dbReference type="GO" id="GO:0098548">
    <property type="term" value="C:cytoplasmic side of Golgi membrane"/>
    <property type="evidence" value="ECO:0007669"/>
    <property type="project" value="EnsemblFungi"/>
</dbReference>
<accession>A0A1X2IFK6</accession>
<dbReference type="InterPro" id="IPR039042">
    <property type="entry name" value="Alg13-like"/>
</dbReference>
<evidence type="ECO:0000256" key="4">
    <source>
        <dbReference type="ARBA" id="ARBA00012614"/>
    </source>
</evidence>
<dbReference type="GO" id="GO:0005829">
    <property type="term" value="C:cytosol"/>
    <property type="evidence" value="ECO:0007669"/>
    <property type="project" value="EnsemblFungi"/>
</dbReference>
<dbReference type="AlphaFoldDB" id="A0A1X2IFK6"/>
<sequence length="169" mass="18539">MKLFVTVGSTGFDDLVEAATSISFVSNLSTLGFSSLLIQYGASKDIFLRNTKDLRECDIEIQGYDYKTTIEHDIAMADLVISHSGSGTILQALRLHKKLVVIVNESLLGNHQTELAQAMATKNYVVYGDISNLVDTVFKASKHHLEPFPEPNVALFAAALDKQMGFTLN</sequence>
<dbReference type="STRING" id="90262.A0A1X2IFK6"/>
<dbReference type="GO" id="GO:0042802">
    <property type="term" value="F:identical protein binding"/>
    <property type="evidence" value="ECO:0007669"/>
    <property type="project" value="EnsemblFungi"/>
</dbReference>
<evidence type="ECO:0000313" key="15">
    <source>
        <dbReference type="Proteomes" id="UP000193560"/>
    </source>
</evidence>
<evidence type="ECO:0000256" key="6">
    <source>
        <dbReference type="ARBA" id="ARBA00022676"/>
    </source>
</evidence>
<dbReference type="EMBL" id="MCGE01000012">
    <property type="protein sequence ID" value="ORZ15687.1"/>
    <property type="molecule type" value="Genomic_DNA"/>
</dbReference>
<gene>
    <name evidence="12" type="primary">ALG13</name>
    <name evidence="14" type="ORF">BCR42DRAFT_375501</name>
</gene>
<dbReference type="InterPro" id="IPR007235">
    <property type="entry name" value="Glyco_trans_28_C"/>
</dbReference>
<comment type="function">
    <text evidence="9 12">Involved in protein N-glycosylation. Essential for the second step of the dolichol-linked oligosaccharide pathway.</text>
</comment>
<dbReference type="Gene3D" id="3.40.50.2000">
    <property type="entry name" value="Glycogen Phosphorylase B"/>
    <property type="match status" value="1"/>
</dbReference>
<dbReference type="PANTHER" id="PTHR12867">
    <property type="entry name" value="GLYCOSYL TRANSFERASE-RELATED"/>
    <property type="match status" value="1"/>
</dbReference>
<comment type="subcellular location">
    <subcellularLocation>
        <location evidence="1 12">Endoplasmic reticulum</location>
    </subcellularLocation>
</comment>
<organism evidence="14 15">
    <name type="scientific">Absidia repens</name>
    <dbReference type="NCBI Taxonomy" id="90262"/>
    <lineage>
        <taxon>Eukaryota</taxon>
        <taxon>Fungi</taxon>
        <taxon>Fungi incertae sedis</taxon>
        <taxon>Mucoromycota</taxon>
        <taxon>Mucoromycotina</taxon>
        <taxon>Mucoromycetes</taxon>
        <taxon>Mucorales</taxon>
        <taxon>Cunninghamellaceae</taxon>
        <taxon>Absidia</taxon>
    </lineage>
</organism>
<evidence type="ECO:0000256" key="2">
    <source>
        <dbReference type="ARBA" id="ARBA00006962"/>
    </source>
</evidence>
<protein>
    <recommendedName>
        <fullName evidence="5 12">UDP-N-acetylglucosamine transferase subunit ALG13</fullName>
        <ecNumber evidence="4 12">2.4.1.141</ecNumber>
    </recommendedName>
    <alternativeName>
        <fullName evidence="10 12">Asparagine-linked glycosylation protein 13</fullName>
    </alternativeName>
</protein>
<evidence type="ECO:0000256" key="10">
    <source>
        <dbReference type="ARBA" id="ARBA00032061"/>
    </source>
</evidence>
<evidence type="ECO:0000256" key="1">
    <source>
        <dbReference type="ARBA" id="ARBA00004240"/>
    </source>
</evidence>
<evidence type="ECO:0000256" key="7">
    <source>
        <dbReference type="ARBA" id="ARBA00022679"/>
    </source>
</evidence>
<keyword evidence="8 12" id="KW-0256">Endoplasmic reticulum</keyword>
<evidence type="ECO:0000259" key="13">
    <source>
        <dbReference type="Pfam" id="PF04101"/>
    </source>
</evidence>
<dbReference type="GO" id="GO:0043541">
    <property type="term" value="C:UDP-N-acetylglucosamine transferase complex"/>
    <property type="evidence" value="ECO:0007669"/>
    <property type="project" value="EnsemblFungi"/>
</dbReference>
<evidence type="ECO:0000256" key="11">
    <source>
        <dbReference type="ARBA" id="ARBA00048184"/>
    </source>
</evidence>
<proteinExistence type="inferred from homology"/>
<dbReference type="GO" id="GO:0006488">
    <property type="term" value="P:dolichol-linked oligosaccharide biosynthetic process"/>
    <property type="evidence" value="ECO:0007669"/>
    <property type="project" value="EnsemblFungi"/>
</dbReference>
<evidence type="ECO:0000256" key="9">
    <source>
        <dbReference type="ARBA" id="ARBA00024804"/>
    </source>
</evidence>
<evidence type="ECO:0000256" key="5">
    <source>
        <dbReference type="ARBA" id="ARBA00017468"/>
    </source>
</evidence>
<feature type="domain" description="Glycosyl transferase family 28 C-terminal" evidence="13">
    <location>
        <begin position="3"/>
        <end position="150"/>
    </location>
</feature>
<name>A0A1X2IFK6_9FUNG</name>
<keyword evidence="15" id="KW-1185">Reference proteome</keyword>
<dbReference type="PANTHER" id="PTHR12867:SF6">
    <property type="entry name" value="N-ACETYLGLUCOSAMINYLDIPHOSPHODOLICHOL N-ACETYLGLUCOSAMINYLTRANSFERASE"/>
    <property type="match status" value="1"/>
</dbReference>
<evidence type="ECO:0000256" key="8">
    <source>
        <dbReference type="ARBA" id="ARBA00022824"/>
    </source>
</evidence>
<comment type="caution">
    <text evidence="14">The sequence shown here is derived from an EMBL/GenBank/DDBJ whole genome shotgun (WGS) entry which is preliminary data.</text>
</comment>
<dbReference type="Pfam" id="PF04101">
    <property type="entry name" value="Glyco_tran_28_C"/>
    <property type="match status" value="1"/>
</dbReference>
<keyword evidence="6 12" id="KW-0328">Glycosyltransferase</keyword>
<evidence type="ECO:0000256" key="3">
    <source>
        <dbReference type="ARBA" id="ARBA00011198"/>
    </source>
</evidence>
<evidence type="ECO:0000256" key="12">
    <source>
        <dbReference type="RuleBase" id="RU362128"/>
    </source>
</evidence>
<comment type="catalytic activity">
    <reaction evidence="11">
        <text>an N-acetyl-alpha-D-glucosaminyl-diphospho-di-trans,poly-cis-dolichol + UDP-N-acetyl-alpha-D-glucosamine = an N,N'-diacetylchitobiosyl-diphospho-di-trans,poly-cis-dolichol + UDP + H(+)</text>
        <dbReference type="Rhea" id="RHEA:23380"/>
        <dbReference type="Rhea" id="RHEA-COMP:19507"/>
        <dbReference type="Rhea" id="RHEA-COMP:19510"/>
        <dbReference type="ChEBI" id="CHEBI:15378"/>
        <dbReference type="ChEBI" id="CHEBI:57269"/>
        <dbReference type="ChEBI" id="CHEBI:57705"/>
        <dbReference type="ChEBI" id="CHEBI:58223"/>
        <dbReference type="ChEBI" id="CHEBI:58427"/>
        <dbReference type="EC" id="2.4.1.141"/>
    </reaction>
</comment>
<evidence type="ECO:0000313" key="14">
    <source>
        <dbReference type="EMBL" id="ORZ15687.1"/>
    </source>
</evidence>
<dbReference type="Proteomes" id="UP000193560">
    <property type="component" value="Unassembled WGS sequence"/>
</dbReference>
<comment type="subunit">
    <text evidence="3 12">Heterodimer with ALG14 to form a functional enzyme.</text>
</comment>
<dbReference type="EC" id="2.4.1.141" evidence="4 12"/>
<comment type="similarity">
    <text evidence="2 12">Belongs to the glycosyltransferase 28 family.</text>
</comment>
<keyword evidence="7 12" id="KW-0808">Transferase</keyword>